<name>A0A1I5P9P4_9BACT</name>
<dbReference type="STRING" id="1079859.SAMN04515674_102359"/>
<organism evidence="2 3">
    <name type="scientific">Pseudarcicella hirudinis</name>
    <dbReference type="NCBI Taxonomy" id="1079859"/>
    <lineage>
        <taxon>Bacteria</taxon>
        <taxon>Pseudomonadati</taxon>
        <taxon>Bacteroidota</taxon>
        <taxon>Cytophagia</taxon>
        <taxon>Cytophagales</taxon>
        <taxon>Flectobacillaceae</taxon>
        <taxon>Pseudarcicella</taxon>
    </lineage>
</organism>
<dbReference type="RefSeq" id="WP_092013049.1">
    <property type="nucleotide sequence ID" value="NZ_FOXH01000002.1"/>
</dbReference>
<evidence type="ECO:0000256" key="1">
    <source>
        <dbReference type="SAM" id="Phobius"/>
    </source>
</evidence>
<evidence type="ECO:0000313" key="3">
    <source>
        <dbReference type="Proteomes" id="UP000199306"/>
    </source>
</evidence>
<dbReference type="OrthoDB" id="9790326at2"/>
<dbReference type="InterPro" id="IPR009325">
    <property type="entry name" value="DUF983"/>
</dbReference>
<dbReference type="AlphaFoldDB" id="A0A1I5P9P4"/>
<keyword evidence="1" id="KW-0472">Membrane</keyword>
<dbReference type="Pfam" id="PF06170">
    <property type="entry name" value="DUF983"/>
    <property type="match status" value="1"/>
</dbReference>
<keyword evidence="1" id="KW-0812">Transmembrane</keyword>
<dbReference type="Proteomes" id="UP000199306">
    <property type="component" value="Unassembled WGS sequence"/>
</dbReference>
<gene>
    <name evidence="2" type="ORF">SAMN04515674_102359</name>
</gene>
<feature type="transmembrane region" description="Helical" evidence="1">
    <location>
        <begin position="95"/>
        <end position="114"/>
    </location>
</feature>
<keyword evidence="1" id="KW-1133">Transmembrane helix</keyword>
<reference evidence="2 3" key="1">
    <citation type="submission" date="2016-10" db="EMBL/GenBank/DDBJ databases">
        <authorList>
            <person name="de Groot N.N."/>
        </authorList>
    </citation>
    <scope>NUCLEOTIDE SEQUENCE [LARGE SCALE GENOMIC DNA]</scope>
    <source>
        <strain evidence="3">E92,LMG 26720,CCM 7988</strain>
    </source>
</reference>
<evidence type="ECO:0000313" key="2">
    <source>
        <dbReference type="EMBL" id="SFP30829.1"/>
    </source>
</evidence>
<sequence length="135" mass="15936">MSEYKNLKFDVERSEFRAMMGEKCPQCRQGNMFKYPLWRVDKFDKMNENCPVCNLRFEVEPGFWYGAMFVSYGFSILLLILLGVVIYWFFNDPPVMGYVVPITIISLLAVPVNFRISRSVFLHLFGFVKYKADLR</sequence>
<proteinExistence type="predicted"/>
<dbReference type="EMBL" id="FOXH01000002">
    <property type="protein sequence ID" value="SFP30829.1"/>
    <property type="molecule type" value="Genomic_DNA"/>
</dbReference>
<keyword evidence="3" id="KW-1185">Reference proteome</keyword>
<accession>A0A1I5P9P4</accession>
<evidence type="ECO:0008006" key="4">
    <source>
        <dbReference type="Google" id="ProtNLM"/>
    </source>
</evidence>
<protein>
    <recommendedName>
        <fullName evidence="4">DUF983 domain-containing protein</fullName>
    </recommendedName>
</protein>
<feature type="transmembrane region" description="Helical" evidence="1">
    <location>
        <begin position="63"/>
        <end position="89"/>
    </location>
</feature>